<protein>
    <submittedName>
        <fullName evidence="2">323_t:CDS:1</fullName>
    </submittedName>
</protein>
<keyword evidence="3" id="KW-1185">Reference proteome</keyword>
<evidence type="ECO:0000313" key="2">
    <source>
        <dbReference type="EMBL" id="CAG8815909.1"/>
    </source>
</evidence>
<feature type="region of interest" description="Disordered" evidence="1">
    <location>
        <begin position="85"/>
        <end position="105"/>
    </location>
</feature>
<name>A0ABN7W696_GIGMA</name>
<reference evidence="2 3" key="1">
    <citation type="submission" date="2021-06" db="EMBL/GenBank/DDBJ databases">
        <authorList>
            <person name="Kallberg Y."/>
            <person name="Tangrot J."/>
            <person name="Rosling A."/>
        </authorList>
    </citation>
    <scope>NUCLEOTIDE SEQUENCE [LARGE SCALE GENOMIC DNA]</scope>
    <source>
        <strain evidence="2 3">120-4 pot B 10/14</strain>
    </source>
</reference>
<evidence type="ECO:0000256" key="1">
    <source>
        <dbReference type="SAM" id="MobiDB-lite"/>
    </source>
</evidence>
<accession>A0ABN7W696</accession>
<gene>
    <name evidence="2" type="ORF">GMARGA_LOCUS26405</name>
</gene>
<dbReference type="EMBL" id="CAJVQB010030685">
    <property type="protein sequence ID" value="CAG8815909.1"/>
    <property type="molecule type" value="Genomic_DNA"/>
</dbReference>
<feature type="region of interest" description="Disordered" evidence="1">
    <location>
        <begin position="58"/>
        <end position="77"/>
    </location>
</feature>
<feature type="non-terminal residue" evidence="2">
    <location>
        <position position="1"/>
    </location>
</feature>
<organism evidence="2 3">
    <name type="scientific">Gigaspora margarita</name>
    <dbReference type="NCBI Taxonomy" id="4874"/>
    <lineage>
        <taxon>Eukaryota</taxon>
        <taxon>Fungi</taxon>
        <taxon>Fungi incertae sedis</taxon>
        <taxon>Mucoromycota</taxon>
        <taxon>Glomeromycotina</taxon>
        <taxon>Glomeromycetes</taxon>
        <taxon>Diversisporales</taxon>
        <taxon>Gigasporaceae</taxon>
        <taxon>Gigaspora</taxon>
    </lineage>
</organism>
<evidence type="ECO:0000313" key="3">
    <source>
        <dbReference type="Proteomes" id="UP000789901"/>
    </source>
</evidence>
<dbReference type="Proteomes" id="UP000789901">
    <property type="component" value="Unassembled WGS sequence"/>
</dbReference>
<feature type="compositionally biased region" description="Polar residues" evidence="1">
    <location>
        <begin position="63"/>
        <end position="77"/>
    </location>
</feature>
<proteinExistence type="predicted"/>
<comment type="caution">
    <text evidence="2">The sequence shown here is derived from an EMBL/GenBank/DDBJ whole genome shotgun (WGS) entry which is preliminary data.</text>
</comment>
<sequence length="319" mass="37600">TSTATDMERMLKYKDFFGFMLQEALYPDQELKQRISKTDRSIAKDYGIEELENQIENSKSEKVQNISNQPNAPSQELLNLDNHNQESTLDEPRSKNATSSPSLSIEEEFTRETLSFNKNKIKCTIWDIPNETLQRELGKVLVFMKKRPYRAQWQMEKYSEDLERYLKNRPSINLLHESNLEELHELLKKGAPNNIRSNKFDKNSASVILKKDVISLSKIYKSLKCQYKTTKAASLSENIVADFNHQWFILNKRWAAEIEKEKTKRIEDLSVKQYKQRILSVDGPEEKQISNDWKDIYSPIEWINKDWYKSLDQEISDME</sequence>